<dbReference type="PRINTS" id="PR01438">
    <property type="entry name" value="UNVRSLSTRESS"/>
</dbReference>
<proteinExistence type="inferred from homology"/>
<name>A0A8J8CFH7_9ARCH</name>
<dbReference type="Proteomes" id="UP000738826">
    <property type="component" value="Unassembled WGS sequence"/>
</dbReference>
<gene>
    <name evidence="4" type="ORF">GW779_00780</name>
    <name evidence="3" type="ORF">GW910_02795</name>
</gene>
<evidence type="ECO:0000259" key="2">
    <source>
        <dbReference type="Pfam" id="PF00582"/>
    </source>
</evidence>
<accession>A0A8J8CFH7</accession>
<comment type="similarity">
    <text evidence="1">Belongs to the universal stress protein A family.</text>
</comment>
<sequence length="173" mass="19249">MAKKILVPIDGSEASVDALKYAVKMVEVVGKDAVIVALEVMDINKYQFAADAIDLSTQDKLLEAIKKDAEDHLKKAKNICNERGVNVETVIRQGFAHEEIIKHAEDNEDIKLIVMGASGKGFIDQHILGSVTSRIIQEVGRKLPCPVMITPHRKEAENKRWNFNDLNEIEGCN</sequence>
<comment type="caution">
    <text evidence="4">The sequence shown here is derived from an EMBL/GenBank/DDBJ whole genome shotgun (WGS) entry which is preliminary data.</text>
</comment>
<dbReference type="PANTHER" id="PTHR46268:SF6">
    <property type="entry name" value="UNIVERSAL STRESS PROTEIN UP12"/>
    <property type="match status" value="1"/>
</dbReference>
<organism evidence="4 5">
    <name type="scientific">Candidatus Altarchaeum hamiconexum</name>
    <dbReference type="NCBI Taxonomy" id="1803513"/>
    <lineage>
        <taxon>Archaea</taxon>
        <taxon>Candidatus Altarchaeota</taxon>
        <taxon>Candidatus Altiarchaeia</taxon>
        <taxon>Candidatus Altarchaeales</taxon>
        <taxon>Candidatus Altarchaeaceae</taxon>
        <taxon>Candidatus Altarchaeum</taxon>
    </lineage>
</organism>
<dbReference type="EMBL" id="JAACVF010000072">
    <property type="protein sequence ID" value="NCN64991.1"/>
    <property type="molecule type" value="Genomic_DNA"/>
</dbReference>
<evidence type="ECO:0000256" key="1">
    <source>
        <dbReference type="ARBA" id="ARBA00008791"/>
    </source>
</evidence>
<dbReference type="InterPro" id="IPR014729">
    <property type="entry name" value="Rossmann-like_a/b/a_fold"/>
</dbReference>
<evidence type="ECO:0000313" key="3">
    <source>
        <dbReference type="EMBL" id="NCN64991.1"/>
    </source>
</evidence>
<protein>
    <submittedName>
        <fullName evidence="4">Universal stress protein</fullName>
    </submittedName>
</protein>
<dbReference type="InterPro" id="IPR006016">
    <property type="entry name" value="UspA"/>
</dbReference>
<dbReference type="SUPFAM" id="SSF52402">
    <property type="entry name" value="Adenine nucleotide alpha hydrolases-like"/>
    <property type="match status" value="1"/>
</dbReference>
<dbReference type="Proteomes" id="UP000768163">
    <property type="component" value="Unassembled WGS sequence"/>
</dbReference>
<dbReference type="AlphaFoldDB" id="A0A8J8CFH7"/>
<feature type="domain" description="UspA" evidence="2">
    <location>
        <begin position="1"/>
        <end position="151"/>
    </location>
</feature>
<evidence type="ECO:0000313" key="4">
    <source>
        <dbReference type="EMBL" id="NCS90949.1"/>
    </source>
</evidence>
<dbReference type="InterPro" id="IPR006015">
    <property type="entry name" value="Universal_stress_UspA"/>
</dbReference>
<reference evidence="4" key="1">
    <citation type="submission" date="2019-11" db="EMBL/GenBank/DDBJ databases">
        <title>Lipid analysis of CO2-rich subsurface aquifers suggests an autotrophy-based deep biosphere with lysolipids enriched in CPR bacteria.</title>
        <authorList>
            <person name="Probst A.J."/>
            <person name="Elling F.J."/>
            <person name="Castelle C.J."/>
            <person name="Zhu Q."/>
            <person name="Elvert M."/>
            <person name="Birarda G."/>
            <person name="Holman H.-Y."/>
            <person name="Lane K.R."/>
            <person name="Ladd B."/>
            <person name="Ryan M.C."/>
            <person name="Woyke T."/>
            <person name="Hinrichs K.-U."/>
            <person name="Banfield J.F."/>
        </authorList>
    </citation>
    <scope>NUCLEOTIDE SEQUENCE</scope>
    <source>
        <strain evidence="3">CG_2015-01_33_1645</strain>
        <strain evidence="4">CG_2015-04_33_537</strain>
    </source>
</reference>
<dbReference type="Gene3D" id="3.40.50.620">
    <property type="entry name" value="HUPs"/>
    <property type="match status" value="1"/>
</dbReference>
<evidence type="ECO:0000313" key="5">
    <source>
        <dbReference type="Proteomes" id="UP000738826"/>
    </source>
</evidence>
<dbReference type="Pfam" id="PF00582">
    <property type="entry name" value="Usp"/>
    <property type="match status" value="1"/>
</dbReference>
<dbReference type="EMBL" id="JAACQH010000012">
    <property type="protein sequence ID" value="NCS90949.1"/>
    <property type="molecule type" value="Genomic_DNA"/>
</dbReference>
<dbReference type="CDD" id="cd00293">
    <property type="entry name" value="USP-like"/>
    <property type="match status" value="1"/>
</dbReference>
<dbReference type="PANTHER" id="PTHR46268">
    <property type="entry name" value="STRESS RESPONSE PROTEIN NHAX"/>
    <property type="match status" value="1"/>
</dbReference>